<keyword evidence="3" id="KW-1003">Cell membrane</keyword>
<organism evidence="8 9">
    <name type="scientific">Alteromonas australica</name>
    <dbReference type="NCBI Taxonomy" id="589873"/>
    <lineage>
        <taxon>Bacteria</taxon>
        <taxon>Pseudomonadati</taxon>
        <taxon>Pseudomonadota</taxon>
        <taxon>Gammaproteobacteria</taxon>
        <taxon>Alteromonadales</taxon>
        <taxon>Alteromonadaceae</taxon>
        <taxon>Alteromonas/Salinimonas group</taxon>
        <taxon>Alteromonas</taxon>
    </lineage>
</organism>
<proteinExistence type="inferred from homology"/>
<dbReference type="EMBL" id="CP008849">
    <property type="protein sequence ID" value="AIF99593.1"/>
    <property type="molecule type" value="Genomic_DNA"/>
</dbReference>
<keyword evidence="9" id="KW-1185">Reference proteome</keyword>
<dbReference type="InterPro" id="IPR007140">
    <property type="entry name" value="DUF350"/>
</dbReference>
<evidence type="ECO:0000256" key="7">
    <source>
        <dbReference type="SAM" id="Phobius"/>
    </source>
</evidence>
<dbReference type="GeneID" id="78255890"/>
<keyword evidence="6 7" id="KW-0472">Membrane</keyword>
<evidence type="ECO:0000313" key="8">
    <source>
        <dbReference type="EMBL" id="AIF99593.1"/>
    </source>
</evidence>
<evidence type="ECO:0000256" key="2">
    <source>
        <dbReference type="ARBA" id="ARBA00005779"/>
    </source>
</evidence>
<gene>
    <name evidence="8" type="ORF">EP13_13355</name>
</gene>
<name>A0A075P1E9_9ALTE</name>
<evidence type="ECO:0000256" key="6">
    <source>
        <dbReference type="ARBA" id="ARBA00023136"/>
    </source>
</evidence>
<dbReference type="KEGG" id="aal:EP13_13355"/>
<dbReference type="PANTHER" id="PTHR40043">
    <property type="entry name" value="UPF0719 INNER MEMBRANE PROTEIN YJFL"/>
    <property type="match status" value="1"/>
</dbReference>
<keyword evidence="5 7" id="KW-1133">Transmembrane helix</keyword>
<evidence type="ECO:0000256" key="5">
    <source>
        <dbReference type="ARBA" id="ARBA00022989"/>
    </source>
</evidence>
<dbReference type="AlphaFoldDB" id="A0A075P1E9"/>
<dbReference type="Proteomes" id="UP000056090">
    <property type="component" value="Chromosome"/>
</dbReference>
<comment type="similarity">
    <text evidence="2">Belongs to the UPF0719 family.</text>
</comment>
<feature type="transmembrane region" description="Helical" evidence="7">
    <location>
        <begin position="14"/>
        <end position="32"/>
    </location>
</feature>
<dbReference type="GO" id="GO:0005886">
    <property type="term" value="C:plasma membrane"/>
    <property type="evidence" value="ECO:0007669"/>
    <property type="project" value="UniProtKB-SubCell"/>
</dbReference>
<evidence type="ECO:0000256" key="1">
    <source>
        <dbReference type="ARBA" id="ARBA00004651"/>
    </source>
</evidence>
<evidence type="ECO:0000313" key="9">
    <source>
        <dbReference type="Proteomes" id="UP000056090"/>
    </source>
</evidence>
<feature type="transmembrane region" description="Helical" evidence="7">
    <location>
        <begin position="82"/>
        <end position="101"/>
    </location>
</feature>
<feature type="transmembrane region" description="Helical" evidence="7">
    <location>
        <begin position="122"/>
        <end position="144"/>
    </location>
</feature>
<dbReference type="PANTHER" id="PTHR40043:SF1">
    <property type="entry name" value="UPF0719 INNER MEMBRANE PROTEIN YJFL"/>
    <property type="match status" value="1"/>
</dbReference>
<feature type="transmembrane region" description="Helical" evidence="7">
    <location>
        <begin position="53"/>
        <end position="76"/>
    </location>
</feature>
<reference evidence="8 9" key="1">
    <citation type="submission" date="2014-06" db="EMBL/GenBank/DDBJ databases">
        <title>Genomes of Alteromonas australica, a world apart.</title>
        <authorList>
            <person name="Gonzaga A."/>
            <person name="Lopez-Perez M."/>
            <person name="Rodriguez-Valera F."/>
        </authorList>
    </citation>
    <scope>NUCLEOTIDE SEQUENCE [LARGE SCALE GENOMIC DNA]</scope>
    <source>
        <strain evidence="8 9">H 17</strain>
    </source>
</reference>
<evidence type="ECO:0000256" key="3">
    <source>
        <dbReference type="ARBA" id="ARBA00022475"/>
    </source>
</evidence>
<dbReference type="Pfam" id="PF03994">
    <property type="entry name" value="DUF350"/>
    <property type="match status" value="2"/>
</dbReference>
<comment type="subcellular location">
    <subcellularLocation>
        <location evidence="1">Cell membrane</location>
        <topology evidence="1">Multi-pass membrane protein</topology>
    </subcellularLocation>
</comment>
<keyword evidence="4 7" id="KW-0812">Transmembrane</keyword>
<dbReference type="RefSeq" id="WP_044057669.1">
    <property type="nucleotide sequence ID" value="NZ_CBCSKJ010000002.1"/>
</dbReference>
<sequence length="301" mass="32282">MDTLVKLVPLNRDLWGYLAIDVGIALVLLLVMKWLSGAMRDNSVAEELGVKDNFAFGISIAGGWLSLCIVLSAVVGRHIGQGYWQAVEGMLLFGGVGILLVKIGRFAHDKLVLNRVDTHAMIADRSVSIALVDAASLVASAIVLHNIMVWVDGTDMNAIIAIVTGFLVVLTMLLVMTRILEVRYAKDNQNDSFQGALRKGQLALAIEHSGNLLGTAMIVSAAKDVLIYYPSAYVSNVTGWLIVSVSLAIALHLLVLFSKKVILFGMNFRQEVDQQHNVGVAALGFTLSIGTAMIINGVLGG</sequence>
<feature type="transmembrane region" description="Helical" evidence="7">
    <location>
        <begin position="156"/>
        <end position="176"/>
    </location>
</feature>
<evidence type="ECO:0000256" key="4">
    <source>
        <dbReference type="ARBA" id="ARBA00022692"/>
    </source>
</evidence>
<protein>
    <submittedName>
        <fullName evidence="8">ATP synthase F0 subunit A</fullName>
    </submittedName>
</protein>
<dbReference type="eggNOG" id="ENOG502Z8FY">
    <property type="taxonomic scope" value="Bacteria"/>
</dbReference>
<feature type="transmembrane region" description="Helical" evidence="7">
    <location>
        <begin position="278"/>
        <end position="299"/>
    </location>
</feature>
<feature type="transmembrane region" description="Helical" evidence="7">
    <location>
        <begin position="237"/>
        <end position="257"/>
    </location>
</feature>
<accession>A0A075P1E9</accession>